<dbReference type="Pfam" id="PF05175">
    <property type="entry name" value="MTS"/>
    <property type="match status" value="1"/>
</dbReference>
<dbReference type="Gene3D" id="1.10.8.10">
    <property type="entry name" value="DNA helicase RuvA subunit, C-terminal domain"/>
    <property type="match status" value="1"/>
</dbReference>
<accession>A0A4P7XGV1</accession>
<dbReference type="SUPFAM" id="SSF53335">
    <property type="entry name" value="S-adenosyl-L-methionine-dependent methyltransferases"/>
    <property type="match status" value="1"/>
</dbReference>
<dbReference type="InterPro" id="IPR004556">
    <property type="entry name" value="HemK-like"/>
</dbReference>
<dbReference type="PROSITE" id="PS00092">
    <property type="entry name" value="N6_MTASE"/>
    <property type="match status" value="1"/>
</dbReference>
<evidence type="ECO:0000256" key="1">
    <source>
        <dbReference type="ARBA" id="ARBA00022603"/>
    </source>
</evidence>
<dbReference type="Gene3D" id="3.40.50.150">
    <property type="entry name" value="Vaccinia Virus protein VP39"/>
    <property type="match status" value="1"/>
</dbReference>
<dbReference type="CDD" id="cd02440">
    <property type="entry name" value="AdoMet_MTases"/>
    <property type="match status" value="1"/>
</dbReference>
<dbReference type="AlphaFoldDB" id="A0A4P7XGV1"/>
<keyword evidence="6" id="KW-0689">Ribosomal protein</keyword>
<dbReference type="GO" id="GO:0005829">
    <property type="term" value="C:cytosol"/>
    <property type="evidence" value="ECO:0007669"/>
    <property type="project" value="TreeGrafter"/>
</dbReference>
<dbReference type="GO" id="GO:0036009">
    <property type="term" value="F:protein-glutamine N-methyltransferase activity"/>
    <property type="evidence" value="ECO:0007669"/>
    <property type="project" value="UniProtKB-UniRule"/>
</dbReference>
<dbReference type="InterPro" id="IPR002052">
    <property type="entry name" value="DNA_methylase_N6_adenine_CS"/>
</dbReference>
<dbReference type="PANTHER" id="PTHR47806:SF1">
    <property type="entry name" value="RIBOSOMAL PROTEIN UL3 GLUTAMINE METHYLTRANSFERASE"/>
    <property type="match status" value="1"/>
</dbReference>
<dbReference type="NCBIfam" id="TIGR00536">
    <property type="entry name" value="hemK_fam"/>
    <property type="match status" value="1"/>
</dbReference>
<dbReference type="KEGG" id="hmi:soil367_09895"/>
<dbReference type="InterPro" id="IPR017127">
    <property type="entry name" value="Ribosome_uL3_MTase"/>
</dbReference>
<dbReference type="GO" id="GO:0003676">
    <property type="term" value="F:nucleic acid binding"/>
    <property type="evidence" value="ECO:0007669"/>
    <property type="project" value="InterPro"/>
</dbReference>
<dbReference type="GO" id="GO:0005840">
    <property type="term" value="C:ribosome"/>
    <property type="evidence" value="ECO:0007669"/>
    <property type="project" value="UniProtKB-KW"/>
</dbReference>
<keyword evidence="3 4" id="KW-0949">S-adenosyl-L-methionine</keyword>
<dbReference type="GO" id="GO:0032259">
    <property type="term" value="P:methylation"/>
    <property type="evidence" value="ECO:0007669"/>
    <property type="project" value="UniProtKB-KW"/>
</dbReference>
<keyword evidence="1 4" id="KW-0489">Methyltransferase</keyword>
<keyword evidence="7" id="KW-1185">Reference proteome</keyword>
<dbReference type="PANTHER" id="PTHR47806">
    <property type="entry name" value="50S RIBOSOMAL PROTEIN L3 GLUTAMINE METHYLTRANSFERASE"/>
    <property type="match status" value="1"/>
</dbReference>
<dbReference type="InterPro" id="IPR007848">
    <property type="entry name" value="Small_mtfrase_dom"/>
</dbReference>
<dbReference type="OrthoDB" id="9800643at2"/>
<reference evidence="6 7" key="1">
    <citation type="submission" date="2018-07" db="EMBL/GenBank/DDBJ databases">
        <title>Marsedoiliclastica nanhaica gen. nov. sp. nov., a novel marine hydrocarbonoclastic bacterium isolated from an in-situ enriched hydrocarbon-degrading consortium in deep-sea sediment.</title>
        <authorList>
            <person name="Dong C."/>
            <person name="Ma T."/>
            <person name="Liu R."/>
            <person name="Shao Z."/>
        </authorList>
    </citation>
    <scope>NUCLEOTIDE SEQUENCE [LARGE SCALE GENOMIC DNA]</scope>
    <source>
        <strain evidence="7">soil36-7</strain>
    </source>
</reference>
<evidence type="ECO:0000256" key="3">
    <source>
        <dbReference type="ARBA" id="ARBA00022691"/>
    </source>
</evidence>
<dbReference type="HAMAP" id="MF_02125">
    <property type="entry name" value="L3_methyltr_PrmB"/>
    <property type="match status" value="1"/>
</dbReference>
<evidence type="ECO:0000313" key="7">
    <source>
        <dbReference type="Proteomes" id="UP000298049"/>
    </source>
</evidence>
<feature type="domain" description="Methyltransferase small" evidence="5">
    <location>
        <begin position="138"/>
        <end position="220"/>
    </location>
</feature>
<gene>
    <name evidence="4" type="primary">prmB</name>
    <name evidence="6" type="ORF">soil367_09895</name>
</gene>
<dbReference type="RefSeq" id="WP_136548938.1">
    <property type="nucleotide sequence ID" value="NZ_CP031093.1"/>
</dbReference>
<evidence type="ECO:0000259" key="5">
    <source>
        <dbReference type="Pfam" id="PF05175"/>
    </source>
</evidence>
<dbReference type="EMBL" id="CP031093">
    <property type="protein sequence ID" value="QCF26216.1"/>
    <property type="molecule type" value="Genomic_DNA"/>
</dbReference>
<comment type="similarity">
    <text evidence="4">Belongs to the protein N5-glutamine methyltransferase family. PrmB subfamily.</text>
</comment>
<sequence length="305" mass="33483">MSSYDLKDGLDASPINALLTVRDWLRFAVSRFEAGGIFFGHGTDNAWDEAVQLVLRSLHLPLDNNAVYLDARLTVPERERLLDRIMRRVDDRVPTAYLLGEAWFMGLPFTVDERVLVPRSPIGELLAAELEPWLGQVPVNRILDLCTGSGCIGIAAAYVFPEAEVELADISAGALEVAQANIHRHEMQGRITTRQSDLFDSLEGRYDVILSNPPYVDAADLASMPEEFRHEPVLGLEAGTDGLDLAHRIIAGAREHLTADGLLVVEVGNSWTALEAAYPSLPLTWVEFEQGGGGVFVISARDLPQ</sequence>
<dbReference type="EC" id="2.1.1.298" evidence="4"/>
<protein>
    <recommendedName>
        <fullName evidence="4">Ribosomal protein uL3 glutamine methyltransferase</fullName>
        <shortName evidence="4">uL3 MTase</shortName>
        <ecNumber evidence="4">2.1.1.298</ecNumber>
    </recommendedName>
    <alternativeName>
        <fullName evidence="4">N5-glutamine methyltransferase PrmB</fullName>
    </alternativeName>
</protein>
<organism evidence="6 7">
    <name type="scientific">Hydrocarboniclastica marina</name>
    <dbReference type="NCBI Taxonomy" id="2259620"/>
    <lineage>
        <taxon>Bacteria</taxon>
        <taxon>Pseudomonadati</taxon>
        <taxon>Pseudomonadota</taxon>
        <taxon>Gammaproteobacteria</taxon>
        <taxon>Alteromonadales</taxon>
        <taxon>Alteromonadaceae</taxon>
        <taxon>Hydrocarboniclastica</taxon>
    </lineage>
</organism>
<dbReference type="NCBIfam" id="TIGR03533">
    <property type="entry name" value="L3_gln_methyl"/>
    <property type="match status" value="1"/>
</dbReference>
<evidence type="ECO:0000256" key="2">
    <source>
        <dbReference type="ARBA" id="ARBA00022679"/>
    </source>
</evidence>
<evidence type="ECO:0000313" key="6">
    <source>
        <dbReference type="EMBL" id="QCF26216.1"/>
    </source>
</evidence>
<keyword evidence="2 4" id="KW-0808">Transferase</keyword>
<dbReference type="Proteomes" id="UP000298049">
    <property type="component" value="Chromosome"/>
</dbReference>
<dbReference type="PIRSF" id="PIRSF037167">
    <property type="entry name" value="Mtase_YfcB_prd"/>
    <property type="match status" value="1"/>
</dbReference>
<proteinExistence type="inferred from homology"/>
<comment type="catalytic activity">
    <reaction evidence="4">
        <text>L-glutaminyl-[ribosomal protein uL3] + S-adenosyl-L-methionine = N(5)-methyl-L-glutaminyl-[ribosomal protein uL3] + S-adenosyl-L-homocysteine + H(+)</text>
        <dbReference type="Rhea" id="RHEA:45020"/>
        <dbReference type="Rhea" id="RHEA-COMP:11063"/>
        <dbReference type="Rhea" id="RHEA-COMP:11064"/>
        <dbReference type="ChEBI" id="CHEBI:15378"/>
        <dbReference type="ChEBI" id="CHEBI:30011"/>
        <dbReference type="ChEBI" id="CHEBI:57856"/>
        <dbReference type="ChEBI" id="CHEBI:59789"/>
        <dbReference type="ChEBI" id="CHEBI:61891"/>
        <dbReference type="EC" id="2.1.1.298"/>
    </reaction>
</comment>
<keyword evidence="6" id="KW-0687">Ribonucleoprotein</keyword>
<evidence type="ECO:0000256" key="4">
    <source>
        <dbReference type="HAMAP-Rule" id="MF_02125"/>
    </source>
</evidence>
<name>A0A4P7XGV1_9ALTE</name>
<comment type="function">
    <text evidence="4">Methylates ribosomal protein uL3 on a specific glutamine residue.</text>
</comment>
<dbReference type="InterPro" id="IPR029063">
    <property type="entry name" value="SAM-dependent_MTases_sf"/>
</dbReference>